<sequence length="103" mass="11119">MVIEISRRQFFALFARGAHGAKNPKKCRAPCGELAGVRPCASKERRGGFRIGGAQTCGMESGMGARALRAWDATRRRLLGSHGDWRRRRCGDGSGFPSRGAAA</sequence>
<evidence type="ECO:0000313" key="2">
    <source>
        <dbReference type="EMBL" id="BDE96988.1"/>
    </source>
</evidence>
<protein>
    <submittedName>
        <fullName evidence="2">Uncharacterized protein</fullName>
    </submittedName>
</protein>
<reference evidence="2 3" key="1">
    <citation type="submission" date="2022-01" db="EMBL/GenBank/DDBJ databases">
        <title>Novel bile acid biosynthetic pathways are enriched in the microbiome of centenarians.</title>
        <authorList>
            <person name="Sato Y."/>
            <person name="Atarashi K."/>
            <person name="Plichta R.D."/>
            <person name="Arai Y."/>
            <person name="Sasajima S."/>
            <person name="Kearney M.S."/>
            <person name="Suda W."/>
            <person name="Takeshita K."/>
            <person name="Sasaki T."/>
            <person name="Okamoto S."/>
            <person name="Skelly N.A."/>
            <person name="Okamura Y."/>
            <person name="Vlamakis H."/>
            <person name="Li Y."/>
            <person name="Tanoue T."/>
            <person name="Takei H."/>
            <person name="Nittono H."/>
            <person name="Narushima S."/>
            <person name="Irie J."/>
            <person name="Itoh H."/>
            <person name="Moriya K."/>
            <person name="Sugiura Y."/>
            <person name="Suematsu M."/>
            <person name="Moritoki N."/>
            <person name="Shibata S."/>
            <person name="Littman R.D."/>
            <person name="Fischbach A.M."/>
            <person name="Uwamino Y."/>
            <person name="Inoue T."/>
            <person name="Honda A."/>
            <person name="Hattori M."/>
            <person name="Murai T."/>
            <person name="Xavier J.R."/>
            <person name="Hirose N."/>
            <person name="Honda K."/>
        </authorList>
    </citation>
    <scope>NUCLEOTIDE SEQUENCE [LARGE SCALE GENOMIC DNA]</scope>
    <source>
        <strain evidence="2 3">CE91-St30</strain>
    </source>
</reference>
<dbReference type="Proteomes" id="UP001320544">
    <property type="component" value="Chromosome"/>
</dbReference>
<proteinExistence type="predicted"/>
<feature type="region of interest" description="Disordered" evidence="1">
    <location>
        <begin position="84"/>
        <end position="103"/>
    </location>
</feature>
<organism evidence="2 3">
    <name type="scientific">Raoultibacter timonensis</name>
    <dbReference type="NCBI Taxonomy" id="1907662"/>
    <lineage>
        <taxon>Bacteria</taxon>
        <taxon>Bacillati</taxon>
        <taxon>Actinomycetota</taxon>
        <taxon>Coriobacteriia</taxon>
        <taxon>Eggerthellales</taxon>
        <taxon>Eggerthellaceae</taxon>
        <taxon>Raoultibacter</taxon>
    </lineage>
</organism>
<evidence type="ECO:0000313" key="3">
    <source>
        <dbReference type="Proteomes" id="UP001320544"/>
    </source>
</evidence>
<dbReference type="EMBL" id="AP025564">
    <property type="protein sequence ID" value="BDE96988.1"/>
    <property type="molecule type" value="Genomic_DNA"/>
</dbReference>
<evidence type="ECO:0000256" key="1">
    <source>
        <dbReference type="SAM" id="MobiDB-lite"/>
    </source>
</evidence>
<name>A0ABM7WKS6_9ACTN</name>
<accession>A0ABM7WKS6</accession>
<keyword evidence="3" id="KW-1185">Reference proteome</keyword>
<gene>
    <name evidence="2" type="ORF">CE91St30_23210</name>
</gene>